<dbReference type="InterPro" id="IPR000850">
    <property type="entry name" value="Adenylat/UMP-CMP_kin"/>
</dbReference>
<protein>
    <recommendedName>
        <fullName evidence="6">Deoxynucleoside kinase</fullName>
    </recommendedName>
</protein>
<proteinExistence type="predicted"/>
<keyword evidence="2" id="KW-0547">Nucleotide-binding</keyword>
<keyword evidence="3" id="KW-0418">Kinase</keyword>
<evidence type="ECO:0000256" key="1">
    <source>
        <dbReference type="ARBA" id="ARBA00022679"/>
    </source>
</evidence>
<reference evidence="4 5" key="1">
    <citation type="submission" date="2024-08" db="EMBL/GenBank/DDBJ databases">
        <authorList>
            <person name="Cucini C."/>
            <person name="Frati F."/>
        </authorList>
    </citation>
    <scope>NUCLEOTIDE SEQUENCE [LARGE SCALE GENOMIC DNA]</scope>
</reference>
<dbReference type="Pfam" id="PF00406">
    <property type="entry name" value="ADK"/>
    <property type="match status" value="1"/>
</dbReference>
<evidence type="ECO:0008006" key="6">
    <source>
        <dbReference type="Google" id="ProtNLM"/>
    </source>
</evidence>
<dbReference type="InterPro" id="IPR027417">
    <property type="entry name" value="P-loop_NTPase"/>
</dbReference>
<keyword evidence="1" id="KW-0808">Transferase</keyword>
<dbReference type="EMBL" id="CAXLJM020000072">
    <property type="protein sequence ID" value="CAL8126368.1"/>
    <property type="molecule type" value="Genomic_DNA"/>
</dbReference>
<name>A0ABP1RGA0_9HEXA</name>
<sequence>MGARFSTEKRKSDPDELGKDGFLQRFLEWYHHLDVAVHLKTKVFQLEGNYTVADAIHEDTYFIESSNLPMIWVLTAPGTPLMLMLHRLADIYSFYHMNIGALLQREISLETSRDDEVHHLMHRGVAIPRAFIFEMIRKQMAQVCKEKGHKGFLVTEYPATVSQATDFFDHIYKPDFILHLKFSDKLTKENLYIYLKFQVRASKVLRKLHPNIQGIAIEQNQKFKRNIEQISSKYSSIFKVIDGSMSPEEVCRDIMKWIERAEVIHNLMPPLFIELPLGDDYGRGNLNV</sequence>
<comment type="caution">
    <text evidence="4">The sequence shown here is derived from an EMBL/GenBank/DDBJ whole genome shotgun (WGS) entry which is preliminary data.</text>
</comment>
<evidence type="ECO:0000256" key="3">
    <source>
        <dbReference type="ARBA" id="ARBA00022777"/>
    </source>
</evidence>
<keyword evidence="5" id="KW-1185">Reference proteome</keyword>
<evidence type="ECO:0000313" key="5">
    <source>
        <dbReference type="Proteomes" id="UP001642540"/>
    </source>
</evidence>
<dbReference type="PANTHER" id="PTHR23359">
    <property type="entry name" value="NUCLEOTIDE KINASE"/>
    <property type="match status" value="1"/>
</dbReference>
<dbReference type="Gene3D" id="3.40.50.300">
    <property type="entry name" value="P-loop containing nucleotide triphosphate hydrolases"/>
    <property type="match status" value="1"/>
</dbReference>
<dbReference type="SUPFAM" id="SSF52540">
    <property type="entry name" value="P-loop containing nucleoside triphosphate hydrolases"/>
    <property type="match status" value="1"/>
</dbReference>
<evidence type="ECO:0000256" key="2">
    <source>
        <dbReference type="ARBA" id="ARBA00022741"/>
    </source>
</evidence>
<dbReference type="Proteomes" id="UP001642540">
    <property type="component" value="Unassembled WGS sequence"/>
</dbReference>
<organism evidence="4 5">
    <name type="scientific">Orchesella dallaii</name>
    <dbReference type="NCBI Taxonomy" id="48710"/>
    <lineage>
        <taxon>Eukaryota</taxon>
        <taxon>Metazoa</taxon>
        <taxon>Ecdysozoa</taxon>
        <taxon>Arthropoda</taxon>
        <taxon>Hexapoda</taxon>
        <taxon>Collembola</taxon>
        <taxon>Entomobryomorpha</taxon>
        <taxon>Entomobryoidea</taxon>
        <taxon>Orchesellidae</taxon>
        <taxon>Orchesellinae</taxon>
        <taxon>Orchesella</taxon>
    </lineage>
</organism>
<gene>
    <name evidence="4" type="ORF">ODALV1_LOCUS21365</name>
</gene>
<evidence type="ECO:0000313" key="4">
    <source>
        <dbReference type="EMBL" id="CAL8126368.1"/>
    </source>
</evidence>
<accession>A0ABP1RGA0</accession>